<dbReference type="HOGENOM" id="CLU_007727_8_2_5"/>
<dbReference type="InterPro" id="IPR037138">
    <property type="entry name" value="His_deacetylse_dom_sf"/>
</dbReference>
<dbReference type="PRINTS" id="PR01270">
    <property type="entry name" value="HDASUPER"/>
</dbReference>
<dbReference type="InterPro" id="IPR000286">
    <property type="entry name" value="HDACs"/>
</dbReference>
<dbReference type="PANTHER" id="PTHR10625:SF31">
    <property type="entry name" value="HISTONE DEACETYLASE DOMAIN-CONTAINING PROTEIN"/>
    <property type="match status" value="1"/>
</dbReference>
<organism evidence="3 4">
    <name type="scientific">Leisingera methylohalidivorans DSM 14336</name>
    <dbReference type="NCBI Taxonomy" id="999552"/>
    <lineage>
        <taxon>Bacteria</taxon>
        <taxon>Pseudomonadati</taxon>
        <taxon>Pseudomonadota</taxon>
        <taxon>Alphaproteobacteria</taxon>
        <taxon>Rhodobacterales</taxon>
        <taxon>Roseobacteraceae</taxon>
        <taxon>Leisingera</taxon>
    </lineage>
</organism>
<dbReference type="Pfam" id="PF00850">
    <property type="entry name" value="Hist_deacetyl"/>
    <property type="match status" value="1"/>
</dbReference>
<evidence type="ECO:0000313" key="4">
    <source>
        <dbReference type="Proteomes" id="UP000018780"/>
    </source>
</evidence>
<dbReference type="InterPro" id="IPR023696">
    <property type="entry name" value="Ureohydrolase_dom_sf"/>
</dbReference>
<evidence type="ECO:0000259" key="2">
    <source>
        <dbReference type="Pfam" id="PF00850"/>
    </source>
</evidence>
<dbReference type="RefSeq" id="WP_024092469.1">
    <property type="nucleotide sequence ID" value="NC_023136.1"/>
</dbReference>
<dbReference type="SUPFAM" id="SSF52768">
    <property type="entry name" value="Arginase/deacetylase"/>
    <property type="match status" value="1"/>
</dbReference>
<accession>V9W3E4</accession>
<dbReference type="Gene3D" id="3.40.800.20">
    <property type="entry name" value="Histone deacetylase domain"/>
    <property type="match status" value="1"/>
</dbReference>
<evidence type="ECO:0000313" key="3">
    <source>
        <dbReference type="EMBL" id="AHD03672.1"/>
    </source>
</evidence>
<comment type="similarity">
    <text evidence="1">Belongs to the histone deacetylase family.</text>
</comment>
<dbReference type="AlphaFoldDB" id="V9W3E4"/>
<proteinExistence type="inferred from homology"/>
<keyword evidence="4" id="KW-1185">Reference proteome</keyword>
<dbReference type="InterPro" id="IPR023801">
    <property type="entry name" value="His_deacetylse_dom"/>
</dbReference>
<dbReference type="EMBL" id="CP006775">
    <property type="protein sequence ID" value="AHD03672.1"/>
    <property type="molecule type" value="Genomic_DNA"/>
</dbReference>
<dbReference type="OrthoDB" id="9808367at2"/>
<dbReference type="GO" id="GO:0004407">
    <property type="term" value="F:histone deacetylase activity"/>
    <property type="evidence" value="ECO:0007669"/>
    <property type="project" value="TreeGrafter"/>
</dbReference>
<keyword evidence="3" id="KW-0614">Plasmid</keyword>
<dbReference type="PATRIC" id="fig|999552.6.peg.4512"/>
<dbReference type="Proteomes" id="UP000018780">
    <property type="component" value="Plasmid unnamed2"/>
</dbReference>
<name>V9W3E4_9RHOB</name>
<dbReference type="CDD" id="cd09996">
    <property type="entry name" value="HDAC_classII_1"/>
    <property type="match status" value="1"/>
</dbReference>
<dbReference type="KEGG" id="lmd:METH_22850"/>
<evidence type="ECO:0000256" key="1">
    <source>
        <dbReference type="ARBA" id="ARBA00005947"/>
    </source>
</evidence>
<reference evidence="3 4" key="1">
    <citation type="submission" date="2013-09" db="EMBL/GenBank/DDBJ databases">
        <authorList>
            <consortium name="DOE Joint Genome Institute"/>
            <person name="Klenk H.-P."/>
            <person name="Huntemann M."/>
            <person name="Han J."/>
            <person name="Chen A."/>
            <person name="Kyrpides N."/>
            <person name="Mavromatis K."/>
            <person name="Markowitz V."/>
            <person name="Palaniappan K."/>
            <person name="Ivanova N."/>
            <person name="Schaumberg A."/>
            <person name="Pati A."/>
            <person name="Liolios K."/>
            <person name="Nordberg H.P."/>
            <person name="Cantor M.N."/>
            <person name="Hua S.X."/>
            <person name="Woyke T."/>
        </authorList>
    </citation>
    <scope>NUCLEOTIDE SEQUENCE [LARGE SCALE GENOMIC DNA]</scope>
    <source>
        <strain evidence="3 4">DSM 14336</strain>
        <plasmid evidence="4">2</plasmid>
    </source>
</reference>
<dbReference type="GO" id="GO:0040029">
    <property type="term" value="P:epigenetic regulation of gene expression"/>
    <property type="evidence" value="ECO:0007669"/>
    <property type="project" value="TreeGrafter"/>
</dbReference>
<gene>
    <name evidence="3" type="ORF">METH_22850</name>
</gene>
<sequence length="371" mass="39916">MTTGFLWDERYAWHDAGPASSNRWAEPWPAFDRPEAKRRLRGLTEASGLLAQLAPIAARPASDEELLRFHDADYLKKIAEMSAAGGGEAGEAATFGPNGDEVARLAAGGCLAATDAVLNGEVENAYALVRPCGHHAEPDRGRGFCIFGNVALAVHHARAMHNVSRVAVIDWDVHHGNGTQMAFYDDPDVLTISLHQDGYYPVDSGRLDETGVGAGNGFNINLPLPPGSGHGAYIAAFEKVVTPAVDRFMPDLIFVACGFDAAMSDPLGRMLCHRDTFREMTRATLALADTHCQGRLVMCQEGGYAPSYVPFCGLAVIEELSGIRTEVEDPLLDWYSAIAGQKLQPAQEQAIDAAARQAGLTGCHSENRRKS</sequence>
<dbReference type="PANTHER" id="PTHR10625">
    <property type="entry name" value="HISTONE DEACETYLASE HDAC1-RELATED"/>
    <property type="match status" value="1"/>
</dbReference>
<protein>
    <recommendedName>
        <fullName evidence="2">Histone deacetylase domain-containing protein</fullName>
    </recommendedName>
</protein>
<feature type="domain" description="Histone deacetylase" evidence="2">
    <location>
        <begin position="39"/>
        <end position="317"/>
    </location>
</feature>
<dbReference type="GO" id="GO:0005737">
    <property type="term" value="C:cytoplasm"/>
    <property type="evidence" value="ECO:0007669"/>
    <property type="project" value="TreeGrafter"/>
</dbReference>
<geneLocation type="plasmid" evidence="4">
    <name>2</name>
</geneLocation>